<reference evidence="4" key="1">
    <citation type="journal article" date="2023" name="Science">
        <title>Genome structures resolve the early diversification of teleost fishes.</title>
        <authorList>
            <person name="Parey E."/>
            <person name="Louis A."/>
            <person name="Montfort J."/>
            <person name="Bouchez O."/>
            <person name="Roques C."/>
            <person name="Iampietro C."/>
            <person name="Lluch J."/>
            <person name="Castinel A."/>
            <person name="Donnadieu C."/>
            <person name="Desvignes T."/>
            <person name="Floi Bucao C."/>
            <person name="Jouanno E."/>
            <person name="Wen M."/>
            <person name="Mejri S."/>
            <person name="Dirks R."/>
            <person name="Jansen H."/>
            <person name="Henkel C."/>
            <person name="Chen W.J."/>
            <person name="Zahm M."/>
            <person name="Cabau C."/>
            <person name="Klopp C."/>
            <person name="Thompson A.W."/>
            <person name="Robinson-Rechavi M."/>
            <person name="Braasch I."/>
            <person name="Lecointre G."/>
            <person name="Bobe J."/>
            <person name="Postlethwait J.H."/>
            <person name="Berthelot C."/>
            <person name="Roest Crollius H."/>
            <person name="Guiguen Y."/>
        </authorList>
    </citation>
    <scope>NUCLEOTIDE SEQUENCE</scope>
    <source>
        <strain evidence="4">Concon-B</strain>
    </source>
</reference>
<feature type="compositionally biased region" description="Basic and acidic residues" evidence="2">
    <location>
        <begin position="356"/>
        <end position="374"/>
    </location>
</feature>
<dbReference type="FunFam" id="3.10.20.230:FF:000004">
    <property type="entry name" value="Doublecortin domain containing 2"/>
    <property type="match status" value="1"/>
</dbReference>
<dbReference type="GO" id="GO:0001764">
    <property type="term" value="P:neuron migration"/>
    <property type="evidence" value="ECO:0007669"/>
    <property type="project" value="TreeGrafter"/>
</dbReference>
<feature type="compositionally biased region" description="Basic and acidic residues" evidence="2">
    <location>
        <begin position="332"/>
        <end position="344"/>
    </location>
</feature>
<sequence>MLQSNGQVKPIPQSRIIVSARFLKPIKEPCTVFILANGDVLNPAIRFLIPQRILLQYERVLEMVTEKMGMRILGGARRLYTLDGTIISEGKDLENGQFYVAVGTEKFKKLPYNELIFNKPVGLRRFVGSKAASLPPIYGSRKQNGNGTVNQRDQSKSLVSSSDSKQAGDPKITPPTQQNMASIVSEISQARLLKLRQKKSGMTMSLGGQSNDEGEQAAADNPGESNGNREAQPPEGLKDDASAEEKLVSEEAKGPAAKGSADGVTDATVKGKEDEDKVKSEKERDSPSPVPDRTEEENEEKSAAPDENEDEGKLNDEKEEAKLKNRAQLGDGEVRGDGTEKNSTTEDISMDQGEEGQEKPEDEKAGSSETKKENAEEEDKSSYQMQGETEKEESRGQGSEKVD</sequence>
<feature type="compositionally biased region" description="Basic and acidic residues" evidence="2">
    <location>
        <begin position="388"/>
        <end position="403"/>
    </location>
</feature>
<feature type="compositionally biased region" description="Polar residues" evidence="2">
    <location>
        <begin position="141"/>
        <end position="152"/>
    </location>
</feature>
<name>A0A9Q1E2N5_CONCO</name>
<feature type="compositionally biased region" description="Basic and acidic residues" evidence="2">
    <location>
        <begin position="311"/>
        <end position="323"/>
    </location>
</feature>
<dbReference type="Pfam" id="PF03607">
    <property type="entry name" value="DCX"/>
    <property type="match status" value="1"/>
</dbReference>
<feature type="compositionally biased region" description="Basic and acidic residues" evidence="2">
    <location>
        <begin position="236"/>
        <end position="253"/>
    </location>
</feature>
<dbReference type="PROSITE" id="PS50309">
    <property type="entry name" value="DC"/>
    <property type="match status" value="1"/>
</dbReference>
<feature type="compositionally biased region" description="Low complexity" evidence="2">
    <location>
        <begin position="156"/>
        <end position="165"/>
    </location>
</feature>
<feature type="region of interest" description="Disordered" evidence="2">
    <location>
        <begin position="202"/>
        <end position="403"/>
    </location>
</feature>
<dbReference type="GO" id="GO:0048813">
    <property type="term" value="P:dendrite morphogenesis"/>
    <property type="evidence" value="ECO:0007669"/>
    <property type="project" value="TreeGrafter"/>
</dbReference>
<dbReference type="InterPro" id="IPR036572">
    <property type="entry name" value="Doublecortin_dom_sf"/>
</dbReference>
<dbReference type="GO" id="GO:0060271">
    <property type="term" value="P:cilium assembly"/>
    <property type="evidence" value="ECO:0007669"/>
    <property type="project" value="TreeGrafter"/>
</dbReference>
<dbReference type="InterPro" id="IPR003533">
    <property type="entry name" value="Doublecortin_dom"/>
</dbReference>
<gene>
    <name evidence="4" type="ORF">COCON_G00011790</name>
</gene>
<dbReference type="GO" id="GO:0060091">
    <property type="term" value="C:kinocilium"/>
    <property type="evidence" value="ECO:0007669"/>
    <property type="project" value="TreeGrafter"/>
</dbReference>
<dbReference type="GO" id="GO:0005815">
    <property type="term" value="C:microtubule organizing center"/>
    <property type="evidence" value="ECO:0007669"/>
    <property type="project" value="TreeGrafter"/>
</dbReference>
<dbReference type="OrthoDB" id="1738954at2759"/>
<dbReference type="SMART" id="SM00537">
    <property type="entry name" value="DCX"/>
    <property type="match status" value="1"/>
</dbReference>
<keyword evidence="5" id="KW-1185">Reference proteome</keyword>
<comment type="caution">
    <text evidence="4">The sequence shown here is derived from an EMBL/GenBank/DDBJ whole genome shotgun (WGS) entry which is preliminary data.</text>
</comment>
<protein>
    <recommendedName>
        <fullName evidence="3">Doublecortin domain-containing protein</fullName>
    </recommendedName>
</protein>
<dbReference type="Proteomes" id="UP001152803">
    <property type="component" value="Unassembled WGS sequence"/>
</dbReference>
<dbReference type="PANTHER" id="PTHR23004">
    <property type="entry name" value="DOUBLECORTIN DOMAIN CONTAINING 2"/>
    <property type="match status" value="1"/>
</dbReference>
<evidence type="ECO:0000313" key="5">
    <source>
        <dbReference type="Proteomes" id="UP001152803"/>
    </source>
</evidence>
<dbReference type="GO" id="GO:0005874">
    <property type="term" value="C:microtubule"/>
    <property type="evidence" value="ECO:0007669"/>
    <property type="project" value="TreeGrafter"/>
</dbReference>
<dbReference type="GO" id="GO:1902017">
    <property type="term" value="P:regulation of cilium assembly"/>
    <property type="evidence" value="ECO:0007669"/>
    <property type="project" value="TreeGrafter"/>
</dbReference>
<dbReference type="AlphaFoldDB" id="A0A9Q1E2N5"/>
<dbReference type="Gene3D" id="3.10.20.230">
    <property type="entry name" value="Doublecortin domain"/>
    <property type="match status" value="1"/>
</dbReference>
<feature type="compositionally biased region" description="Polar residues" evidence="2">
    <location>
        <begin position="202"/>
        <end position="211"/>
    </location>
</feature>
<dbReference type="PANTHER" id="PTHR23004:SF5">
    <property type="entry name" value="DOUBLECORTIN DOMAIN-CONTAINING PROTEIN 2"/>
    <property type="match status" value="1"/>
</dbReference>
<evidence type="ECO:0000256" key="2">
    <source>
        <dbReference type="SAM" id="MobiDB-lite"/>
    </source>
</evidence>
<feature type="domain" description="Doublecortin" evidence="3">
    <location>
        <begin position="30"/>
        <end position="113"/>
    </location>
</feature>
<evidence type="ECO:0000256" key="1">
    <source>
        <dbReference type="ARBA" id="ARBA00022737"/>
    </source>
</evidence>
<dbReference type="SUPFAM" id="SSF89837">
    <property type="entry name" value="Doublecortin (DC)"/>
    <property type="match status" value="1"/>
</dbReference>
<organism evidence="4 5">
    <name type="scientific">Conger conger</name>
    <name type="common">Conger eel</name>
    <name type="synonym">Muraena conger</name>
    <dbReference type="NCBI Taxonomy" id="82655"/>
    <lineage>
        <taxon>Eukaryota</taxon>
        <taxon>Metazoa</taxon>
        <taxon>Chordata</taxon>
        <taxon>Craniata</taxon>
        <taxon>Vertebrata</taxon>
        <taxon>Euteleostomi</taxon>
        <taxon>Actinopterygii</taxon>
        <taxon>Neopterygii</taxon>
        <taxon>Teleostei</taxon>
        <taxon>Anguilliformes</taxon>
        <taxon>Congridae</taxon>
        <taxon>Conger</taxon>
    </lineage>
</organism>
<keyword evidence="1" id="KW-0677">Repeat</keyword>
<feature type="region of interest" description="Disordered" evidence="2">
    <location>
        <begin position="137"/>
        <end position="181"/>
    </location>
</feature>
<evidence type="ECO:0000313" key="4">
    <source>
        <dbReference type="EMBL" id="KAJ8288520.1"/>
    </source>
</evidence>
<dbReference type="EMBL" id="JAFJMO010000001">
    <property type="protein sequence ID" value="KAJ8288520.1"/>
    <property type="molecule type" value="Genomic_DNA"/>
</dbReference>
<feature type="compositionally biased region" description="Basic and acidic residues" evidence="2">
    <location>
        <begin position="269"/>
        <end position="286"/>
    </location>
</feature>
<evidence type="ECO:0000259" key="3">
    <source>
        <dbReference type="PROSITE" id="PS50309"/>
    </source>
</evidence>
<accession>A0A9Q1E2N5</accession>
<proteinExistence type="predicted"/>
<dbReference type="GO" id="GO:0035556">
    <property type="term" value="P:intracellular signal transduction"/>
    <property type="evidence" value="ECO:0007669"/>
    <property type="project" value="InterPro"/>
</dbReference>
<dbReference type="GO" id="GO:0005930">
    <property type="term" value="C:axoneme"/>
    <property type="evidence" value="ECO:0007669"/>
    <property type="project" value="TreeGrafter"/>
</dbReference>